<gene>
    <name evidence="1" type="ORF">NCTC11820_01189</name>
</gene>
<reference evidence="1 2" key="1">
    <citation type="submission" date="2018-06" db="EMBL/GenBank/DDBJ databases">
        <authorList>
            <consortium name="Pathogen Informatics"/>
            <person name="Doyle S."/>
        </authorList>
    </citation>
    <scope>NUCLEOTIDE SEQUENCE [LARGE SCALE GENOMIC DNA]</scope>
    <source>
        <strain evidence="1 2">NCTC11820</strain>
    </source>
</reference>
<proteinExistence type="predicted"/>
<evidence type="ECO:0000313" key="2">
    <source>
        <dbReference type="Proteomes" id="UP000250245"/>
    </source>
</evidence>
<dbReference type="RefSeq" id="WP_004007079.1">
    <property type="nucleotide sequence ID" value="NZ_CP068112.1"/>
</dbReference>
<evidence type="ECO:0000313" key="1">
    <source>
        <dbReference type="EMBL" id="SQB64835.1"/>
    </source>
</evidence>
<dbReference type="EMBL" id="UASJ01000001">
    <property type="protein sequence ID" value="SQB64835.1"/>
    <property type="molecule type" value="Genomic_DNA"/>
</dbReference>
<accession>A0A2X2YWH8</accession>
<name>A0A2X2YWH8_9ACTO</name>
<dbReference type="Proteomes" id="UP000250245">
    <property type="component" value="Unassembled WGS sequence"/>
</dbReference>
<organism evidence="1 2">
    <name type="scientific">Mobiluncus curtisii</name>
    <dbReference type="NCBI Taxonomy" id="2051"/>
    <lineage>
        <taxon>Bacteria</taxon>
        <taxon>Bacillati</taxon>
        <taxon>Actinomycetota</taxon>
        <taxon>Actinomycetes</taxon>
        <taxon>Actinomycetales</taxon>
        <taxon>Actinomycetaceae</taxon>
        <taxon>Mobiluncus</taxon>
    </lineage>
</organism>
<protein>
    <submittedName>
        <fullName evidence="1">Uncharacterized protein</fullName>
    </submittedName>
</protein>
<sequence>MFLSLQGVAEYAGLAYGTIKAYFARGYLPEPDVAIGMRDKVTAYGWSTDTIDHWLANRPGRGARTDLKRAK</sequence>
<dbReference type="GeneID" id="55565518"/>
<dbReference type="AlphaFoldDB" id="A0A2X2YWH8"/>